<gene>
    <name evidence="1" type="ORF">GALL_89860</name>
</gene>
<dbReference type="EMBL" id="MLJW01000029">
    <property type="protein sequence ID" value="OIR08991.1"/>
    <property type="molecule type" value="Genomic_DNA"/>
</dbReference>
<dbReference type="AlphaFoldDB" id="A0A1J5SKM4"/>
<comment type="caution">
    <text evidence="1">The sequence shown here is derived from an EMBL/GenBank/DDBJ whole genome shotgun (WGS) entry which is preliminary data.</text>
</comment>
<organism evidence="1">
    <name type="scientific">mine drainage metagenome</name>
    <dbReference type="NCBI Taxonomy" id="410659"/>
    <lineage>
        <taxon>unclassified sequences</taxon>
        <taxon>metagenomes</taxon>
        <taxon>ecological metagenomes</taxon>
    </lineage>
</organism>
<protein>
    <submittedName>
        <fullName evidence="1">Uncharacterized protein</fullName>
    </submittedName>
</protein>
<sequence>MQFENGNLILDDAERSLLSAVSMKEIKVEYPAAYFVGSLVEMKAEAELYIRQIGLKQDQDRRDVLRIEIILLLIETLDCLAQKGYEAAEVAGNPIRWQ</sequence>
<proteinExistence type="predicted"/>
<name>A0A1J5SKM4_9ZZZZ</name>
<accession>A0A1J5SKM4</accession>
<reference evidence="1" key="1">
    <citation type="submission" date="2016-10" db="EMBL/GenBank/DDBJ databases">
        <title>Sequence of Gallionella enrichment culture.</title>
        <authorList>
            <person name="Poehlein A."/>
            <person name="Muehling M."/>
            <person name="Daniel R."/>
        </authorList>
    </citation>
    <scope>NUCLEOTIDE SEQUENCE</scope>
</reference>
<evidence type="ECO:0000313" key="1">
    <source>
        <dbReference type="EMBL" id="OIR08991.1"/>
    </source>
</evidence>